<reference evidence="1 2" key="1">
    <citation type="journal article" date="2019" name="Genome Biol. Evol.">
        <title>Insights into the evolution of the New World diploid cottons (Gossypium, subgenus Houzingenia) based on genome sequencing.</title>
        <authorList>
            <person name="Grover C.E."/>
            <person name="Arick M.A. 2nd"/>
            <person name="Thrash A."/>
            <person name="Conover J.L."/>
            <person name="Sanders W.S."/>
            <person name="Peterson D.G."/>
            <person name="Frelichowski J.E."/>
            <person name="Scheffler J.A."/>
            <person name="Scheffler B.E."/>
            <person name="Wendel J.F."/>
        </authorList>
    </citation>
    <scope>NUCLEOTIDE SEQUENCE [LARGE SCALE GENOMIC DNA]</scope>
    <source>
        <strain evidence="1">27</strain>
        <tissue evidence="1">Leaf</tissue>
    </source>
</reference>
<dbReference type="AlphaFoldDB" id="A0A7J8R894"/>
<proteinExistence type="predicted"/>
<dbReference type="EMBL" id="JABFAC010000004">
    <property type="protein sequence ID" value="MBA0609780.1"/>
    <property type="molecule type" value="Genomic_DNA"/>
</dbReference>
<sequence length="122" mass="14144">MKRQRNLQALKRLFRFFQVKFITFKRQDHGISWGSIKLLNEMLPLRVTSLLVSLILEYGPNQIASVMKDSVHHPKSGRELVRVAKTSLVTISLLELELTTQIPLGTRRVTELIRHPQQPETM</sequence>
<dbReference type="Proteomes" id="UP000593561">
    <property type="component" value="Unassembled WGS sequence"/>
</dbReference>
<gene>
    <name evidence="1" type="ORF">Godav_010719</name>
</gene>
<name>A0A7J8R894_GOSDV</name>
<protein>
    <submittedName>
        <fullName evidence="1">Uncharacterized protein</fullName>
    </submittedName>
</protein>
<evidence type="ECO:0000313" key="2">
    <source>
        <dbReference type="Proteomes" id="UP000593561"/>
    </source>
</evidence>
<organism evidence="1 2">
    <name type="scientific">Gossypium davidsonii</name>
    <name type="common">Davidson's cotton</name>
    <name type="synonym">Gossypium klotzschianum subsp. davidsonii</name>
    <dbReference type="NCBI Taxonomy" id="34287"/>
    <lineage>
        <taxon>Eukaryota</taxon>
        <taxon>Viridiplantae</taxon>
        <taxon>Streptophyta</taxon>
        <taxon>Embryophyta</taxon>
        <taxon>Tracheophyta</taxon>
        <taxon>Spermatophyta</taxon>
        <taxon>Magnoliopsida</taxon>
        <taxon>eudicotyledons</taxon>
        <taxon>Gunneridae</taxon>
        <taxon>Pentapetalae</taxon>
        <taxon>rosids</taxon>
        <taxon>malvids</taxon>
        <taxon>Malvales</taxon>
        <taxon>Malvaceae</taxon>
        <taxon>Malvoideae</taxon>
        <taxon>Gossypium</taxon>
    </lineage>
</organism>
<accession>A0A7J8R894</accession>
<evidence type="ECO:0000313" key="1">
    <source>
        <dbReference type="EMBL" id="MBA0609780.1"/>
    </source>
</evidence>
<keyword evidence="2" id="KW-1185">Reference proteome</keyword>
<comment type="caution">
    <text evidence="1">The sequence shown here is derived from an EMBL/GenBank/DDBJ whole genome shotgun (WGS) entry which is preliminary data.</text>
</comment>